<name>A0A5M9HUZ5_9FIRM</name>
<evidence type="ECO:0008006" key="3">
    <source>
        <dbReference type="Google" id="ProtNLM"/>
    </source>
</evidence>
<reference evidence="1" key="1">
    <citation type="submission" date="2019-07" db="EMBL/GenBank/DDBJ databases">
        <authorList>
            <person name="Wongkuna S."/>
            <person name="Scaria J."/>
        </authorList>
    </citation>
    <scope>NUCLEOTIDE SEQUENCE [LARGE SCALE GENOMIC DNA]</scope>
    <source>
        <strain evidence="1">SW178</strain>
    </source>
</reference>
<accession>A0A5M9HUZ5</accession>
<evidence type="ECO:0000313" key="2">
    <source>
        <dbReference type="Proteomes" id="UP000322025"/>
    </source>
</evidence>
<dbReference type="EMBL" id="VMSO01000028">
    <property type="protein sequence ID" value="KAA8500373.1"/>
    <property type="molecule type" value="Genomic_DNA"/>
</dbReference>
<organism evidence="1 2">
    <name type="scientific">Mediterraneibacter catenae</name>
    <dbReference type="NCBI Taxonomy" id="2594882"/>
    <lineage>
        <taxon>Bacteria</taxon>
        <taxon>Bacillati</taxon>
        <taxon>Bacillota</taxon>
        <taxon>Clostridia</taxon>
        <taxon>Lachnospirales</taxon>
        <taxon>Lachnospiraceae</taxon>
        <taxon>Mediterraneibacter</taxon>
    </lineage>
</organism>
<comment type="caution">
    <text evidence="1">The sequence shown here is derived from an EMBL/GenBank/DDBJ whole genome shotgun (WGS) entry which is preliminary data.</text>
</comment>
<dbReference type="AlphaFoldDB" id="A0A5M9HUZ5"/>
<evidence type="ECO:0000313" key="1">
    <source>
        <dbReference type="EMBL" id="KAA8500373.1"/>
    </source>
</evidence>
<sequence>MKKILVLAFVLVLALSGCSEKKKAGESVTEEVDSYAEDMNDTLGDQFSAPSEAVTKAVSGTWIVADSEDTYELKTDGTGRKNDEALTFECGFDDEKNITLKIKMDGSDTEELYAISTDETGYGIRLTALDGGGNLYLLPADIEFLDVNDERAKGIIGKWSDGNGNIYQLNDDMSMEIIGDGGSTEGSFSVVEDKSGTLLMRIVVSGGSLEYEYTLNEDGTQMDLVSPGTDTVHQWTKE</sequence>
<dbReference type="RefSeq" id="WP_087151892.1">
    <property type="nucleotide sequence ID" value="NZ_VMSO01000028.1"/>
</dbReference>
<protein>
    <recommendedName>
        <fullName evidence="3">DUF5640 domain-containing protein</fullName>
    </recommendedName>
</protein>
<dbReference type="Proteomes" id="UP000322025">
    <property type="component" value="Unassembled WGS sequence"/>
</dbReference>
<gene>
    <name evidence="1" type="ORF">FNY66_14020</name>
</gene>
<proteinExistence type="predicted"/>
<dbReference type="OrthoDB" id="2066837at2"/>
<keyword evidence="2" id="KW-1185">Reference proteome</keyword>
<dbReference type="PROSITE" id="PS51257">
    <property type="entry name" value="PROKAR_LIPOPROTEIN"/>
    <property type="match status" value="1"/>
</dbReference>